<proteinExistence type="inferred from homology"/>
<dbReference type="RefSeq" id="WP_159303031.1">
    <property type="nucleotide sequence ID" value="NZ_LR733271.1"/>
</dbReference>
<reference evidence="6 7" key="1">
    <citation type="submission" date="2019-10" db="EMBL/GenBank/DDBJ databases">
        <authorList>
            <person name="Karimi E."/>
        </authorList>
    </citation>
    <scope>NUCLEOTIDE SEQUENCE [LARGE SCALE GENOMIC DNA]</scope>
    <source>
        <strain evidence="6">Maribacter sp. 151</strain>
    </source>
</reference>
<dbReference type="InterPro" id="IPR006143">
    <property type="entry name" value="RND_pump_MFP"/>
</dbReference>
<dbReference type="Gene3D" id="2.40.420.20">
    <property type="match status" value="1"/>
</dbReference>
<evidence type="ECO:0000259" key="4">
    <source>
        <dbReference type="Pfam" id="PF25876"/>
    </source>
</evidence>
<comment type="similarity">
    <text evidence="1">Belongs to the membrane fusion protein (MFP) (TC 8.A.1) family.</text>
</comment>
<dbReference type="Pfam" id="PF25876">
    <property type="entry name" value="HH_MFP_RND"/>
    <property type="match status" value="1"/>
</dbReference>
<feature type="domain" description="Multidrug resistance protein MdtA-like alpha-helical hairpin" evidence="4">
    <location>
        <begin position="100"/>
        <end position="157"/>
    </location>
</feature>
<keyword evidence="3" id="KW-0472">Membrane</keyword>
<dbReference type="EMBL" id="CABWLR010000003">
    <property type="protein sequence ID" value="VXB72587.1"/>
    <property type="molecule type" value="Genomic_DNA"/>
</dbReference>
<dbReference type="Proteomes" id="UP000430202">
    <property type="component" value="Unassembled WGS sequence"/>
</dbReference>
<keyword evidence="7" id="KW-1185">Reference proteome</keyword>
<name>A0A653SV65_9FLAO</name>
<dbReference type="InterPro" id="IPR058625">
    <property type="entry name" value="MdtA-like_BSH"/>
</dbReference>
<keyword evidence="2" id="KW-0175">Coiled coil</keyword>
<accession>A0A653SV65</accession>
<dbReference type="SUPFAM" id="SSF111369">
    <property type="entry name" value="HlyD-like secretion proteins"/>
    <property type="match status" value="1"/>
</dbReference>
<gene>
    <name evidence="6" type="ORF">MARI151_30446</name>
</gene>
<evidence type="ECO:0000259" key="5">
    <source>
        <dbReference type="Pfam" id="PF25917"/>
    </source>
</evidence>
<dbReference type="InterPro" id="IPR058624">
    <property type="entry name" value="MdtA-like_HH"/>
</dbReference>
<evidence type="ECO:0000256" key="3">
    <source>
        <dbReference type="SAM" id="Phobius"/>
    </source>
</evidence>
<dbReference type="Gene3D" id="1.10.287.470">
    <property type="entry name" value="Helix hairpin bin"/>
    <property type="match status" value="1"/>
</dbReference>
<dbReference type="AlphaFoldDB" id="A0A653SV65"/>
<dbReference type="GO" id="GO:1990281">
    <property type="term" value="C:efflux pump complex"/>
    <property type="evidence" value="ECO:0007669"/>
    <property type="project" value="TreeGrafter"/>
</dbReference>
<feature type="domain" description="Multidrug resistance protein MdtA-like barrel-sandwich hybrid" evidence="5">
    <location>
        <begin position="61"/>
        <end position="200"/>
    </location>
</feature>
<dbReference type="PANTHER" id="PTHR30469:SF33">
    <property type="entry name" value="SLR1207 PROTEIN"/>
    <property type="match status" value="1"/>
</dbReference>
<feature type="transmembrane region" description="Helical" evidence="3">
    <location>
        <begin position="7"/>
        <end position="25"/>
    </location>
</feature>
<evidence type="ECO:0000256" key="1">
    <source>
        <dbReference type="ARBA" id="ARBA00009477"/>
    </source>
</evidence>
<feature type="coiled-coil region" evidence="2">
    <location>
        <begin position="100"/>
        <end position="158"/>
    </location>
</feature>
<keyword evidence="3" id="KW-1133">Transmembrane helix</keyword>
<sequence>MNKYVKYTLIGILIIGILAAVVYFLKKNSTPLKTYETETVEKRNITNKVVVTGKVIPQDEIEIKPQISGIIQKVYLEEGVQVKAGDLIATIKVVPNEQSLNQARGRVNNAKIALNNTKIEYDRNKSLFDKGVISSQDFNALQLQYDQATQELQNAQADYQIIRVGSAGGSSSANTNIRATVTGTLLEIPVEVGDQVIESNNFNDGTTIAFIADMSKMIFEGEVDEAEVGKLKVGMPLEISMGALQDAKFDAKLKFIAPKGVEEEGAVQFRIEGDLAVSDSTNIRAGYSANAAIVLEEKKDVLSIKEALLQFDKETNKPYVEVETGENEFEKRELELGVSDGIDVEILSGLDENAKIKVWNKLEAKSDGEGPRED</sequence>
<evidence type="ECO:0000313" key="7">
    <source>
        <dbReference type="Proteomes" id="UP000430202"/>
    </source>
</evidence>
<dbReference type="Gene3D" id="2.40.50.100">
    <property type="match status" value="1"/>
</dbReference>
<dbReference type="Pfam" id="PF25917">
    <property type="entry name" value="BSH_RND"/>
    <property type="match status" value="1"/>
</dbReference>
<keyword evidence="3" id="KW-0812">Transmembrane</keyword>
<dbReference type="Gene3D" id="2.40.30.170">
    <property type="match status" value="1"/>
</dbReference>
<dbReference type="PANTHER" id="PTHR30469">
    <property type="entry name" value="MULTIDRUG RESISTANCE PROTEIN MDTA"/>
    <property type="match status" value="1"/>
</dbReference>
<protein>
    <submittedName>
        <fullName evidence="6">HlyD family secretion protein</fullName>
    </submittedName>
</protein>
<dbReference type="NCBIfam" id="TIGR01730">
    <property type="entry name" value="RND_mfp"/>
    <property type="match status" value="1"/>
</dbReference>
<evidence type="ECO:0000256" key="2">
    <source>
        <dbReference type="SAM" id="Coils"/>
    </source>
</evidence>
<organism evidence="6 7">
    <name type="scientific">Maribacter litoralis</name>
    <dbReference type="NCBI Taxonomy" id="2059726"/>
    <lineage>
        <taxon>Bacteria</taxon>
        <taxon>Pseudomonadati</taxon>
        <taxon>Bacteroidota</taxon>
        <taxon>Flavobacteriia</taxon>
        <taxon>Flavobacteriales</taxon>
        <taxon>Flavobacteriaceae</taxon>
        <taxon>Maribacter</taxon>
    </lineage>
</organism>
<evidence type="ECO:0000313" key="6">
    <source>
        <dbReference type="EMBL" id="VXB72587.1"/>
    </source>
</evidence>
<dbReference type="GO" id="GO:0015562">
    <property type="term" value="F:efflux transmembrane transporter activity"/>
    <property type="evidence" value="ECO:0007669"/>
    <property type="project" value="TreeGrafter"/>
</dbReference>